<protein>
    <submittedName>
        <fullName evidence="1">Uncharacterized protein</fullName>
    </submittedName>
</protein>
<sequence length="28" mass="3424">MLMYRREIIKTEGTHRCKGQICNTVQKW</sequence>
<proteinExistence type="predicted"/>
<reference evidence="1" key="1">
    <citation type="submission" date="2014-11" db="EMBL/GenBank/DDBJ databases">
        <authorList>
            <person name="Amaro Gonzalez C."/>
        </authorList>
    </citation>
    <scope>NUCLEOTIDE SEQUENCE</scope>
</reference>
<evidence type="ECO:0000313" key="1">
    <source>
        <dbReference type="EMBL" id="JAH14975.1"/>
    </source>
</evidence>
<dbReference type="AlphaFoldDB" id="A0A0E9QF73"/>
<name>A0A0E9QF73_ANGAN</name>
<accession>A0A0E9QF73</accession>
<reference evidence="1" key="2">
    <citation type="journal article" date="2015" name="Fish Shellfish Immunol.">
        <title>Early steps in the European eel (Anguilla anguilla)-Vibrio vulnificus interaction in the gills: Role of the RtxA13 toxin.</title>
        <authorList>
            <person name="Callol A."/>
            <person name="Pajuelo D."/>
            <person name="Ebbesson L."/>
            <person name="Teles M."/>
            <person name="MacKenzie S."/>
            <person name="Amaro C."/>
        </authorList>
    </citation>
    <scope>NUCLEOTIDE SEQUENCE</scope>
</reference>
<organism evidence="1">
    <name type="scientific">Anguilla anguilla</name>
    <name type="common">European freshwater eel</name>
    <name type="synonym">Muraena anguilla</name>
    <dbReference type="NCBI Taxonomy" id="7936"/>
    <lineage>
        <taxon>Eukaryota</taxon>
        <taxon>Metazoa</taxon>
        <taxon>Chordata</taxon>
        <taxon>Craniata</taxon>
        <taxon>Vertebrata</taxon>
        <taxon>Euteleostomi</taxon>
        <taxon>Actinopterygii</taxon>
        <taxon>Neopterygii</taxon>
        <taxon>Teleostei</taxon>
        <taxon>Anguilliformes</taxon>
        <taxon>Anguillidae</taxon>
        <taxon>Anguilla</taxon>
    </lineage>
</organism>
<dbReference type="EMBL" id="GBXM01093602">
    <property type="protein sequence ID" value="JAH14975.1"/>
    <property type="molecule type" value="Transcribed_RNA"/>
</dbReference>